<gene>
    <name evidence="9" type="ORF">S40285_03979</name>
</gene>
<dbReference type="OMA" id="EFRVWCA"/>
<protein>
    <recommendedName>
        <fullName evidence="11">Cytochrome P450</fullName>
    </recommendedName>
</protein>
<dbReference type="PRINTS" id="PR00463">
    <property type="entry name" value="EP450I"/>
</dbReference>
<name>A0A084QC60_STAC4</name>
<keyword evidence="8" id="KW-0472">Membrane</keyword>
<dbReference type="HOGENOM" id="CLU_025001_1_0_1"/>
<dbReference type="PANTHER" id="PTHR24305">
    <property type="entry name" value="CYTOCHROME P450"/>
    <property type="match status" value="1"/>
</dbReference>
<dbReference type="InterPro" id="IPR050121">
    <property type="entry name" value="Cytochrome_P450_monoxygenase"/>
</dbReference>
<organism evidence="9 10">
    <name type="scientific">Stachybotrys chlorohalonatus (strain IBT 40285)</name>
    <dbReference type="NCBI Taxonomy" id="1283841"/>
    <lineage>
        <taxon>Eukaryota</taxon>
        <taxon>Fungi</taxon>
        <taxon>Dikarya</taxon>
        <taxon>Ascomycota</taxon>
        <taxon>Pezizomycotina</taxon>
        <taxon>Sordariomycetes</taxon>
        <taxon>Hypocreomycetidae</taxon>
        <taxon>Hypocreales</taxon>
        <taxon>Stachybotryaceae</taxon>
        <taxon>Stachybotrys</taxon>
    </lineage>
</organism>
<evidence type="ECO:0008006" key="11">
    <source>
        <dbReference type="Google" id="ProtNLM"/>
    </source>
</evidence>
<dbReference type="GO" id="GO:0004497">
    <property type="term" value="F:monooxygenase activity"/>
    <property type="evidence" value="ECO:0007669"/>
    <property type="project" value="InterPro"/>
</dbReference>
<keyword evidence="6 7" id="KW-0408">Iron</keyword>
<dbReference type="OrthoDB" id="1470350at2759"/>
<keyword evidence="4 7" id="KW-0349">Heme</keyword>
<evidence type="ECO:0000256" key="5">
    <source>
        <dbReference type="ARBA" id="ARBA00022723"/>
    </source>
</evidence>
<evidence type="ECO:0000256" key="1">
    <source>
        <dbReference type="ARBA" id="ARBA00001971"/>
    </source>
</evidence>
<evidence type="ECO:0000313" key="9">
    <source>
        <dbReference type="EMBL" id="KFA61545.1"/>
    </source>
</evidence>
<dbReference type="InterPro" id="IPR002401">
    <property type="entry name" value="Cyt_P450_E_grp-I"/>
</dbReference>
<keyword evidence="5 7" id="KW-0479">Metal-binding</keyword>
<keyword evidence="8" id="KW-0812">Transmembrane</keyword>
<keyword evidence="8" id="KW-1133">Transmembrane helix</keyword>
<comment type="similarity">
    <text evidence="3">Belongs to the cytochrome P450 family.</text>
</comment>
<dbReference type="GO" id="GO:0016705">
    <property type="term" value="F:oxidoreductase activity, acting on paired donors, with incorporation or reduction of molecular oxygen"/>
    <property type="evidence" value="ECO:0007669"/>
    <property type="project" value="InterPro"/>
</dbReference>
<dbReference type="InParanoid" id="A0A084QC60"/>
<evidence type="ECO:0000256" key="4">
    <source>
        <dbReference type="ARBA" id="ARBA00022617"/>
    </source>
</evidence>
<evidence type="ECO:0000256" key="8">
    <source>
        <dbReference type="SAM" id="Phobius"/>
    </source>
</evidence>
<dbReference type="PRINTS" id="PR00385">
    <property type="entry name" value="P450"/>
</dbReference>
<dbReference type="GO" id="GO:0005506">
    <property type="term" value="F:iron ion binding"/>
    <property type="evidence" value="ECO:0007669"/>
    <property type="project" value="InterPro"/>
</dbReference>
<evidence type="ECO:0000256" key="3">
    <source>
        <dbReference type="ARBA" id="ARBA00010617"/>
    </source>
</evidence>
<evidence type="ECO:0000256" key="2">
    <source>
        <dbReference type="ARBA" id="ARBA00004685"/>
    </source>
</evidence>
<evidence type="ECO:0000313" key="10">
    <source>
        <dbReference type="Proteomes" id="UP000028524"/>
    </source>
</evidence>
<dbReference type="Gene3D" id="1.10.630.10">
    <property type="entry name" value="Cytochrome P450"/>
    <property type="match status" value="1"/>
</dbReference>
<feature type="binding site" description="axial binding residue" evidence="7">
    <location>
        <position position="519"/>
    </location>
    <ligand>
        <name>heme</name>
        <dbReference type="ChEBI" id="CHEBI:30413"/>
    </ligand>
    <ligandPart>
        <name>Fe</name>
        <dbReference type="ChEBI" id="CHEBI:18248"/>
    </ligandPart>
</feature>
<dbReference type="InterPro" id="IPR001128">
    <property type="entry name" value="Cyt_P450"/>
</dbReference>
<comment type="cofactor">
    <cofactor evidence="1 7">
        <name>heme</name>
        <dbReference type="ChEBI" id="CHEBI:30413"/>
    </cofactor>
</comment>
<keyword evidence="10" id="KW-1185">Reference proteome</keyword>
<evidence type="ECO:0000256" key="7">
    <source>
        <dbReference type="PIRSR" id="PIRSR602401-1"/>
    </source>
</evidence>
<dbReference type="AlphaFoldDB" id="A0A084QC60"/>
<feature type="transmembrane region" description="Helical" evidence="8">
    <location>
        <begin position="20"/>
        <end position="37"/>
    </location>
</feature>
<evidence type="ECO:0000256" key="6">
    <source>
        <dbReference type="ARBA" id="ARBA00023004"/>
    </source>
</evidence>
<dbReference type="SUPFAM" id="SSF48264">
    <property type="entry name" value="Cytochrome P450"/>
    <property type="match status" value="1"/>
</dbReference>
<dbReference type="STRING" id="1283841.A0A084QC60"/>
<dbReference type="GO" id="GO:0020037">
    <property type="term" value="F:heme binding"/>
    <property type="evidence" value="ECO:0007669"/>
    <property type="project" value="InterPro"/>
</dbReference>
<dbReference type="Pfam" id="PF00067">
    <property type="entry name" value="p450"/>
    <property type="match status" value="2"/>
</dbReference>
<dbReference type="EMBL" id="KL660849">
    <property type="protein sequence ID" value="KFA61545.1"/>
    <property type="molecule type" value="Genomic_DNA"/>
</dbReference>
<sequence length="584" mass="66476">MSFLRDANELYELFSSNAAAARVFSATLALAGMYAIYRQLLPRPLPGIPYNKDAAKLIWGDSKALRDDPSGLAKWCSKQLEKHGSPIVQAMMGPFSTPVVLVADTAETREMLMMRSEFDRSAYIIDRFPLFGEFHLNMKTGDNWRASRSWLKDLLAPKHLHTVAGPAIHSSVLKLIELWESKARVARGKPFSMRSDLKTLALDVIVTFHFGKDFQDSALARQVEAIKSLDESKLRYGKHTNVIFPTAALHDFQQGLTDIGDRMASIYTTRWPPSVVSWWARYGSPYYRHFFVEKDRFIRKHIDIAIDRLAGGKEAETGMDQMVYREHKAARKAGRRPVFDQQIMIDEAYGNLIAGQHTTSAALVWILKLLADYPDVQVKLRQELETLLTAAMEENRLPTTEEIINTRMPYLDAVLEEVLRLRAAMIVPRDATTDTQLLGCAIPKGTVVLLVCQGPDFSASPTSEYWRDAKETRRYPGNGNRDLEVFDPERWLVRHDNGEVEFDSYSYPQLAFGLGIRSCWGRRLAQLEMRIMTVMMTLKFDFLDVPEPLASHEATYDISYRAKKGFLNIRSRNLSAHLREKVTS</sequence>
<reference evidence="9 10" key="1">
    <citation type="journal article" date="2014" name="BMC Genomics">
        <title>Comparative genome sequencing reveals chemotype-specific gene clusters in the toxigenic black mold Stachybotrys.</title>
        <authorList>
            <person name="Semeiks J."/>
            <person name="Borek D."/>
            <person name="Otwinowski Z."/>
            <person name="Grishin N.V."/>
        </authorList>
    </citation>
    <scope>NUCLEOTIDE SEQUENCE [LARGE SCALE GENOMIC DNA]</scope>
    <source>
        <strain evidence="9 10">IBT 40285</strain>
    </source>
</reference>
<dbReference type="InterPro" id="IPR036396">
    <property type="entry name" value="Cyt_P450_sf"/>
</dbReference>
<proteinExistence type="inferred from homology"/>
<accession>A0A084QC60</accession>
<dbReference type="Proteomes" id="UP000028524">
    <property type="component" value="Unassembled WGS sequence"/>
</dbReference>
<comment type="pathway">
    <text evidence="2">Mycotoxin biosynthesis.</text>
</comment>
<dbReference type="PANTHER" id="PTHR24305:SF232">
    <property type="entry name" value="P450, PUTATIVE (EUROFUNG)-RELATED"/>
    <property type="match status" value="1"/>
</dbReference>